<dbReference type="SUPFAM" id="SSF55681">
    <property type="entry name" value="Class II aaRS and biotin synthetases"/>
    <property type="match status" value="1"/>
</dbReference>
<dbReference type="RefSeq" id="WP_029632565.1">
    <property type="nucleotide sequence ID" value="NZ_JACJTA010000104.1"/>
</dbReference>
<protein>
    <submittedName>
        <fullName evidence="2">Lipoate--protein ligase family protein</fullName>
    </submittedName>
</protein>
<dbReference type="CDD" id="cd16443">
    <property type="entry name" value="LplA"/>
    <property type="match status" value="1"/>
</dbReference>
<evidence type="ECO:0000259" key="1">
    <source>
        <dbReference type="PROSITE" id="PS51733"/>
    </source>
</evidence>
<dbReference type="EMBL" id="JACJTA010000104">
    <property type="protein sequence ID" value="MBD2608679.1"/>
    <property type="molecule type" value="Genomic_DNA"/>
</dbReference>
<keyword evidence="2" id="KW-0436">Ligase</keyword>
<dbReference type="Pfam" id="PF21948">
    <property type="entry name" value="LplA-B_cat"/>
    <property type="match status" value="1"/>
</dbReference>
<accession>A0ABR8GZU7</accession>
<evidence type="ECO:0000313" key="2">
    <source>
        <dbReference type="EMBL" id="MBD2608679.1"/>
    </source>
</evidence>
<name>A0ABR8GZU7_9CYAN</name>
<dbReference type="PANTHER" id="PTHR43679">
    <property type="entry name" value="OCTANOYLTRANSFERASE LIPM-RELATED"/>
    <property type="match status" value="1"/>
</dbReference>
<gene>
    <name evidence="2" type="ORF">H6G81_30230</name>
</gene>
<proteinExistence type="predicted"/>
<sequence length="241" mass="27020">MDADNKQVWRLIPLLEAPGQVQMAIDGWLLQQHILGHPSSLRFYTWSPPAISLGYHQRQYPAYWQDILWQGEKLELVRRPTGGRAVLHQGDLTYAVVTSGLNGSRIQMYEKICEFLIQGWRSLDVELHYGTAGRGYIHNPNCFGTATSADLVTVDNCKLIGSAQLRRGKAILQHGSIRLQPNPELFATVFGAESFTSVQLPQNLTRETIIAALVAAAINCFNIQLVLQPLSEDEWQQILAK</sequence>
<feature type="domain" description="BPL/LPL catalytic" evidence="1">
    <location>
        <begin position="35"/>
        <end position="225"/>
    </location>
</feature>
<dbReference type="InterPro" id="IPR045864">
    <property type="entry name" value="aa-tRNA-synth_II/BPL/LPL"/>
</dbReference>
<dbReference type="Gene3D" id="3.30.930.10">
    <property type="entry name" value="Bira Bifunctional Protein, Domain 2"/>
    <property type="match status" value="1"/>
</dbReference>
<dbReference type="InterPro" id="IPR004143">
    <property type="entry name" value="BPL_LPL_catalytic"/>
</dbReference>
<dbReference type="GO" id="GO:0016874">
    <property type="term" value="F:ligase activity"/>
    <property type="evidence" value="ECO:0007669"/>
    <property type="project" value="UniProtKB-KW"/>
</dbReference>
<dbReference type="Proteomes" id="UP000660380">
    <property type="component" value="Unassembled WGS sequence"/>
</dbReference>
<dbReference type="PROSITE" id="PS51733">
    <property type="entry name" value="BPL_LPL_CATALYTIC"/>
    <property type="match status" value="1"/>
</dbReference>
<reference evidence="2 3" key="1">
    <citation type="journal article" date="2020" name="ISME J.">
        <title>Comparative genomics reveals insights into cyanobacterial evolution and habitat adaptation.</title>
        <authorList>
            <person name="Chen M.Y."/>
            <person name="Teng W.K."/>
            <person name="Zhao L."/>
            <person name="Hu C.X."/>
            <person name="Zhou Y.K."/>
            <person name="Han B.P."/>
            <person name="Song L.R."/>
            <person name="Shu W.S."/>
        </authorList>
    </citation>
    <scope>NUCLEOTIDE SEQUENCE [LARGE SCALE GENOMIC DNA]</scope>
    <source>
        <strain evidence="2 3">FACHB-248</strain>
    </source>
</reference>
<dbReference type="InterPro" id="IPR050664">
    <property type="entry name" value="Octanoyltrans_LipM/LipL"/>
</dbReference>
<keyword evidence="3" id="KW-1185">Reference proteome</keyword>
<evidence type="ECO:0000313" key="3">
    <source>
        <dbReference type="Proteomes" id="UP000660380"/>
    </source>
</evidence>
<organism evidence="2 3">
    <name type="scientific">Scytonema hofmannii FACHB-248</name>
    <dbReference type="NCBI Taxonomy" id="1842502"/>
    <lineage>
        <taxon>Bacteria</taxon>
        <taxon>Bacillati</taxon>
        <taxon>Cyanobacteriota</taxon>
        <taxon>Cyanophyceae</taxon>
        <taxon>Nostocales</taxon>
        <taxon>Scytonemataceae</taxon>
        <taxon>Scytonema</taxon>
    </lineage>
</organism>
<comment type="caution">
    <text evidence="2">The sequence shown here is derived from an EMBL/GenBank/DDBJ whole genome shotgun (WGS) entry which is preliminary data.</text>
</comment>
<dbReference type="PANTHER" id="PTHR43679:SF2">
    <property type="entry name" value="OCTANOYL-[GCVH]:PROTEIN N-OCTANOYLTRANSFERASE"/>
    <property type="match status" value="1"/>
</dbReference>